<keyword evidence="1" id="KW-0812">Transmembrane</keyword>
<keyword evidence="3" id="KW-1185">Reference proteome</keyword>
<feature type="transmembrane region" description="Helical" evidence="1">
    <location>
        <begin position="46"/>
        <end position="64"/>
    </location>
</feature>
<reference evidence="2" key="1">
    <citation type="submission" date="2017-05" db="EMBL/GenBank/DDBJ databases">
        <authorList>
            <person name="Varghese N."/>
            <person name="Submissions S."/>
        </authorList>
    </citation>
    <scope>NUCLEOTIDE SEQUENCE</scope>
    <source>
        <strain evidence="2">Su22</strain>
    </source>
</reference>
<proteinExistence type="predicted"/>
<evidence type="ECO:0000313" key="2">
    <source>
        <dbReference type="EMBL" id="SMP57373.1"/>
    </source>
</evidence>
<comment type="caution">
    <text evidence="2">The sequence shown here is derived from an EMBL/GenBank/DDBJ whole genome shotgun (WGS) entry which is preliminary data.</text>
</comment>
<keyword evidence="1" id="KW-0472">Membrane</keyword>
<feature type="transmembrane region" description="Helical" evidence="1">
    <location>
        <begin position="70"/>
        <end position="89"/>
    </location>
</feature>
<dbReference type="AlphaFoldDB" id="A0AA45WW61"/>
<dbReference type="RefSeq" id="WP_283409326.1">
    <property type="nucleotide sequence ID" value="NZ_FXUF01000006.1"/>
</dbReference>
<gene>
    <name evidence="2" type="ORF">SAMN06296020_106158</name>
</gene>
<dbReference type="Proteomes" id="UP001158066">
    <property type="component" value="Unassembled WGS sequence"/>
</dbReference>
<feature type="transmembrane region" description="Helical" evidence="1">
    <location>
        <begin position="6"/>
        <end position="34"/>
    </location>
</feature>
<name>A0AA45WW61_9CLOT</name>
<protein>
    <submittedName>
        <fullName evidence="2">Uncharacterized protein</fullName>
    </submittedName>
</protein>
<accession>A0AA45WW61</accession>
<evidence type="ECO:0000256" key="1">
    <source>
        <dbReference type="SAM" id="Phobius"/>
    </source>
</evidence>
<organism evidence="2 3">
    <name type="scientific">Anoxynatronum buryatiense</name>
    <dbReference type="NCBI Taxonomy" id="489973"/>
    <lineage>
        <taxon>Bacteria</taxon>
        <taxon>Bacillati</taxon>
        <taxon>Bacillota</taxon>
        <taxon>Clostridia</taxon>
        <taxon>Eubacteriales</taxon>
        <taxon>Clostridiaceae</taxon>
        <taxon>Anoxynatronum</taxon>
    </lineage>
</organism>
<evidence type="ECO:0000313" key="3">
    <source>
        <dbReference type="Proteomes" id="UP001158066"/>
    </source>
</evidence>
<keyword evidence="1" id="KW-1133">Transmembrane helix</keyword>
<sequence>MKNYIIAIVLSFLVFSGGVDVLTMLFVIVSAALFPFSALVWDELMNLMMGGNFIILPLPIMLVWKLFKLLLLFLFAFIIAPVGIAYIAIRNKYA</sequence>
<dbReference type="EMBL" id="FXUF01000006">
    <property type="protein sequence ID" value="SMP57373.1"/>
    <property type="molecule type" value="Genomic_DNA"/>
</dbReference>